<dbReference type="AlphaFoldDB" id="A0A5N0EHX4"/>
<sequence length="240" mass="24235">MRSNERNTAMRGSLCAAVACAFVLVPVGLAQADTAVTLPDGHDQFTIHGGVVAAVDRTGEQAKISGSMAASPLSRNAWVSGVTSIHLTVPAGVTVTGGRIETGYLVGCQVDLGSATHADGSGDTPGDPKPDAPDKPGKDGGGNDGLSAGGNAGGTVNKSGVSPYADPSMSIQLEPGKVATKKIEDYSFTGTSGITQYVNHTLSVEGCAGAAEARAYTTVTVHDNVMDDSETLWGQPFSLG</sequence>
<comment type="caution">
    <text evidence="3">The sequence shown here is derived from an EMBL/GenBank/DDBJ whole genome shotgun (WGS) entry which is preliminary data.</text>
</comment>
<evidence type="ECO:0000256" key="2">
    <source>
        <dbReference type="SAM" id="SignalP"/>
    </source>
</evidence>
<dbReference type="InterPro" id="IPR015286">
    <property type="entry name" value="Porin_fam_mycobact-type"/>
</dbReference>
<gene>
    <name evidence="3" type="ORF">F3087_16445</name>
</gene>
<dbReference type="Proteomes" id="UP000323876">
    <property type="component" value="Unassembled WGS sequence"/>
</dbReference>
<dbReference type="Gene3D" id="2.60.40.1650">
    <property type="entry name" value="Porin MspA (Ig-like beta-sandwich domain)"/>
    <property type="match status" value="2"/>
</dbReference>
<feature type="signal peptide" evidence="2">
    <location>
        <begin position="1"/>
        <end position="32"/>
    </location>
</feature>
<feature type="chain" id="PRO_5024350512" evidence="2">
    <location>
        <begin position="33"/>
        <end position="240"/>
    </location>
</feature>
<accession>A0A5N0EHX4</accession>
<name>A0A5N0EHX4_9NOCA</name>
<keyword evidence="2" id="KW-0732">Signal</keyword>
<dbReference type="Pfam" id="PF09203">
    <property type="entry name" value="MspA"/>
    <property type="match status" value="1"/>
</dbReference>
<feature type="compositionally biased region" description="Gly residues" evidence="1">
    <location>
        <begin position="139"/>
        <end position="153"/>
    </location>
</feature>
<evidence type="ECO:0000313" key="3">
    <source>
        <dbReference type="EMBL" id="KAA8888583.1"/>
    </source>
</evidence>
<dbReference type="EMBL" id="VXLC01000004">
    <property type="protein sequence ID" value="KAA8888583.1"/>
    <property type="molecule type" value="Genomic_DNA"/>
</dbReference>
<dbReference type="OrthoDB" id="4540215at2"/>
<organism evidence="3 4">
    <name type="scientific">Nocardia colli</name>
    <dbReference type="NCBI Taxonomy" id="2545717"/>
    <lineage>
        <taxon>Bacteria</taxon>
        <taxon>Bacillati</taxon>
        <taxon>Actinomycetota</taxon>
        <taxon>Actinomycetes</taxon>
        <taxon>Mycobacteriales</taxon>
        <taxon>Nocardiaceae</taxon>
        <taxon>Nocardia</taxon>
    </lineage>
</organism>
<reference evidence="3 4" key="1">
    <citation type="submission" date="2019-09" db="EMBL/GenBank/DDBJ databases">
        <authorList>
            <person name="Wang X."/>
        </authorList>
    </citation>
    <scope>NUCLEOTIDE SEQUENCE [LARGE SCALE GENOMIC DNA]</scope>
    <source>
        <strain evidence="3 4">CICC 11023</strain>
    </source>
</reference>
<proteinExistence type="predicted"/>
<keyword evidence="4" id="KW-1185">Reference proteome</keyword>
<evidence type="ECO:0000313" key="4">
    <source>
        <dbReference type="Proteomes" id="UP000323876"/>
    </source>
</evidence>
<feature type="region of interest" description="Disordered" evidence="1">
    <location>
        <begin position="116"/>
        <end position="169"/>
    </location>
</feature>
<evidence type="ECO:0000256" key="1">
    <source>
        <dbReference type="SAM" id="MobiDB-lite"/>
    </source>
</evidence>
<protein>
    <submittedName>
        <fullName evidence="3">MspA family porin</fullName>
    </submittedName>
</protein>
<feature type="compositionally biased region" description="Basic and acidic residues" evidence="1">
    <location>
        <begin position="126"/>
        <end position="138"/>
    </location>
</feature>